<dbReference type="Gene3D" id="2.60.40.3440">
    <property type="match status" value="3"/>
</dbReference>
<comment type="cofactor">
    <cofactor evidence="1">
        <name>Ca(2+)</name>
        <dbReference type="ChEBI" id="CHEBI:29108"/>
    </cofactor>
</comment>
<dbReference type="Pfam" id="PF17963">
    <property type="entry name" value="Big_9"/>
    <property type="match status" value="4"/>
</dbReference>
<dbReference type="Proteomes" id="UP001597135">
    <property type="component" value="Unassembled WGS sequence"/>
</dbReference>
<evidence type="ECO:0000256" key="1">
    <source>
        <dbReference type="ARBA" id="ARBA00001913"/>
    </source>
</evidence>
<evidence type="ECO:0000256" key="5">
    <source>
        <dbReference type="ARBA" id="ARBA00022737"/>
    </source>
</evidence>
<gene>
    <name evidence="8" type="ORF">ACFQ4E_17825</name>
</gene>
<dbReference type="RefSeq" id="WP_386805879.1">
    <property type="nucleotide sequence ID" value="NZ_JBHTMU010000044.1"/>
</dbReference>
<keyword evidence="4" id="KW-0964">Secreted</keyword>
<evidence type="ECO:0000256" key="2">
    <source>
        <dbReference type="ARBA" id="ARBA00004613"/>
    </source>
</evidence>
<dbReference type="Gene3D" id="2.150.10.10">
    <property type="entry name" value="Serralysin-like metalloprotease, C-terminal"/>
    <property type="match status" value="2"/>
</dbReference>
<feature type="region of interest" description="Disordered" evidence="6">
    <location>
        <begin position="1"/>
        <end position="35"/>
    </location>
</feature>
<dbReference type="InterPro" id="IPR011049">
    <property type="entry name" value="Serralysin-like_metalloprot_C"/>
</dbReference>
<feature type="domain" description="Peptidase metallopeptidase" evidence="7">
    <location>
        <begin position="589"/>
        <end position="759"/>
    </location>
</feature>
<dbReference type="PRINTS" id="PR00313">
    <property type="entry name" value="CABNDNGRPT"/>
</dbReference>
<evidence type="ECO:0000313" key="9">
    <source>
        <dbReference type="Proteomes" id="UP001597135"/>
    </source>
</evidence>
<dbReference type="NCBIfam" id="NF012211">
    <property type="entry name" value="tand_rpt_95"/>
    <property type="match status" value="4"/>
</dbReference>
<evidence type="ECO:0000256" key="6">
    <source>
        <dbReference type="SAM" id="MobiDB-lite"/>
    </source>
</evidence>
<evidence type="ECO:0000313" key="8">
    <source>
        <dbReference type="EMBL" id="MFD1344294.1"/>
    </source>
</evidence>
<dbReference type="CDD" id="cd04277">
    <property type="entry name" value="ZnMc_serralysin_like"/>
    <property type="match status" value="1"/>
</dbReference>
<accession>A0ABW3ZMJ9</accession>
<comment type="similarity">
    <text evidence="3">Belongs to the peptidase M10B family.</text>
</comment>
<keyword evidence="5" id="KW-0677">Repeat</keyword>
<comment type="caution">
    <text evidence="8">The sequence shown here is derived from an EMBL/GenBank/DDBJ whole genome shotgun (WGS) entry which is preliminary data.</text>
</comment>
<dbReference type="InterPro" id="IPR006026">
    <property type="entry name" value="Peptidase_Metallo"/>
</dbReference>
<dbReference type="SUPFAM" id="SSF55486">
    <property type="entry name" value="Metalloproteases ('zincins'), catalytic domain"/>
    <property type="match status" value="1"/>
</dbReference>
<dbReference type="InterPro" id="IPR024079">
    <property type="entry name" value="MetalloPept_cat_dom_sf"/>
</dbReference>
<dbReference type="InterPro" id="IPR018511">
    <property type="entry name" value="Hemolysin-typ_Ca-bd_CS"/>
</dbReference>
<dbReference type="EMBL" id="JBHTMU010000044">
    <property type="protein sequence ID" value="MFD1344294.1"/>
    <property type="molecule type" value="Genomic_DNA"/>
</dbReference>
<dbReference type="SUPFAM" id="SSF51120">
    <property type="entry name" value="beta-Roll"/>
    <property type="match status" value="2"/>
</dbReference>
<proteinExistence type="inferred from homology"/>
<dbReference type="InterPro" id="IPR013858">
    <property type="entry name" value="Peptidase_M10B_C"/>
</dbReference>
<name>A0ABW3ZMJ9_9RHOB</name>
<dbReference type="Gene3D" id="3.40.390.10">
    <property type="entry name" value="Collagenase (Catalytic Domain)"/>
    <property type="match status" value="1"/>
</dbReference>
<sequence>MAPRNKPGGGPGASDPNTVSGTDGDDWLSAEGGAFTLEGGRGNDVYVVDGADDIVTEKRNGGDDTVRASVDFLLCDDLEHLVLTGTGDLSGWGNGIENSLTGNDGANLLDGGAGDDTLDGGLGSDTLIGGEGTDLALYGGALGEYVFGWDGDVLLVTDAGGVTDRLSGIEFLSFSDGTVAVADLPSDIPVAEADGAVLVEDGVAVLDVLANDRGIGLRVVEVSGAALGAVAINADGTLTYRGGADLSGLDRFTYTVVDAAGRQARADVSVTIEAVNDAPVAVDDAFAVSGGAVLSGAVLVNDTDPDGDALSVSGFDAVSAAGGSITMGGDGRFDYVAAAGFTGSDRFSYTVSDGQGGSATAWVTVEVSGGANGAPVAVDDAITVTAGTFYIGSSVLANDVDPDGDALVVAAYAPVSELGASVSMNGDGSFAYMIGAGITGTDRFVYSVSDGKGGTDTGVVVVTVVAPESPAPEAQADNWSLTEGTALQGANVLANDSAGLTVTAADMISALGVAVTVAADGAVSYAAPLGASGTDSFSYTATDREGRSVSATVTVSVQAATDVPYYIEGLLAEGADDRFNAGQPLGTAVTVTYAFLEDVPVYYGSYARASVGPSFETFSAEERAVIRAVMDDIEALTEITFVEVSSETEAVMALGSCDLGGSTLGSAGFPNGGEVGTRASDFWLDDGVLLDGIAPGEAGHWVLLHELGHAMGLNHAHLPTAESDRQYTVMEYSAHDTASGYETGYALYDIAALQYLYGADTATASGDDTYTASDLAARVGALWDGGGEDHWDLSDATQAVDVDLAPGAFSTVTPTGSDALSIAFGTLIEQLTGSGFDDRLAGNDAANRIRGEAGDDTISGGAGDDVFVLERGWGIDTITDFALGEDVLDIALTGLASGDFSLTEIGSDTRIESVEGTVVLENVIGASMADLLFLA</sequence>
<reference evidence="9" key="1">
    <citation type="journal article" date="2019" name="Int. J. Syst. Evol. Microbiol.">
        <title>The Global Catalogue of Microorganisms (GCM) 10K type strain sequencing project: providing services to taxonomists for standard genome sequencing and annotation.</title>
        <authorList>
            <consortium name="The Broad Institute Genomics Platform"/>
            <consortium name="The Broad Institute Genome Sequencing Center for Infectious Disease"/>
            <person name="Wu L."/>
            <person name="Ma J."/>
        </authorList>
    </citation>
    <scope>NUCLEOTIDE SEQUENCE [LARGE SCALE GENOMIC DNA]</scope>
    <source>
        <strain evidence="9">CCUG 62953</strain>
    </source>
</reference>
<keyword evidence="9" id="KW-1185">Reference proteome</keyword>
<dbReference type="Pfam" id="PF08548">
    <property type="entry name" value="Peptidase_M10_C"/>
    <property type="match status" value="1"/>
</dbReference>
<comment type="subcellular location">
    <subcellularLocation>
        <location evidence="2">Secreted</location>
    </subcellularLocation>
</comment>
<dbReference type="Pfam" id="PF00353">
    <property type="entry name" value="HemolysinCabind"/>
    <property type="match status" value="3"/>
</dbReference>
<evidence type="ECO:0000259" key="7">
    <source>
        <dbReference type="SMART" id="SM00235"/>
    </source>
</evidence>
<evidence type="ECO:0000256" key="4">
    <source>
        <dbReference type="ARBA" id="ARBA00022525"/>
    </source>
</evidence>
<dbReference type="InterPro" id="IPR034033">
    <property type="entry name" value="Serralysin-like"/>
</dbReference>
<dbReference type="PROSITE" id="PS00330">
    <property type="entry name" value="HEMOLYSIN_CALCIUM"/>
    <property type="match status" value="1"/>
</dbReference>
<organism evidence="8 9">
    <name type="scientific">Litorisediminicola beolgyonensis</name>
    <dbReference type="NCBI Taxonomy" id="1173614"/>
    <lineage>
        <taxon>Bacteria</taxon>
        <taxon>Pseudomonadati</taxon>
        <taxon>Pseudomonadota</taxon>
        <taxon>Alphaproteobacteria</taxon>
        <taxon>Rhodobacterales</taxon>
        <taxon>Paracoccaceae</taxon>
        <taxon>Litorisediminicola</taxon>
    </lineage>
</organism>
<evidence type="ECO:0000256" key="3">
    <source>
        <dbReference type="ARBA" id="ARBA00009490"/>
    </source>
</evidence>
<dbReference type="InterPro" id="IPR001343">
    <property type="entry name" value="Hemolysn_Ca-bd"/>
</dbReference>
<dbReference type="SMART" id="SM00235">
    <property type="entry name" value="ZnMc"/>
    <property type="match status" value="1"/>
</dbReference>
<protein>
    <submittedName>
        <fullName evidence="8">Ig-like domain-containing protein</fullName>
    </submittedName>
</protein>